<feature type="signal peptide" evidence="1">
    <location>
        <begin position="1"/>
        <end position="26"/>
    </location>
</feature>
<evidence type="ECO:0008006" key="4">
    <source>
        <dbReference type="Google" id="ProtNLM"/>
    </source>
</evidence>
<protein>
    <recommendedName>
        <fullName evidence="4">Antifreeze protein</fullName>
    </recommendedName>
</protein>
<evidence type="ECO:0000313" key="3">
    <source>
        <dbReference type="Proteomes" id="UP000323142"/>
    </source>
</evidence>
<proteinExistence type="predicted"/>
<accession>A0A5B2VBJ0</accession>
<feature type="chain" id="PRO_5023024014" description="Antifreeze protein" evidence="1">
    <location>
        <begin position="27"/>
        <end position="102"/>
    </location>
</feature>
<sequence length="102" mass="11548">MKRILTGPGAAAVTAFIILGAPVASAAPFIAGHGLAARDPALVQAQYIERRERVIRRGPVYRGGPRYIERRVVRPRRQFCRVEVVRRMTPRGMIVERVRRCR</sequence>
<dbReference type="EMBL" id="VUOA01000027">
    <property type="protein sequence ID" value="KAA2236451.1"/>
    <property type="molecule type" value="Genomic_DNA"/>
</dbReference>
<reference evidence="2 3" key="1">
    <citation type="submission" date="2019-09" db="EMBL/GenBank/DDBJ databases">
        <title>Salinarimonas rosea gen. nov., sp. nov., a new member of the a-2 subgroup of the Proteobacteria.</title>
        <authorList>
            <person name="Liu J."/>
        </authorList>
    </citation>
    <scope>NUCLEOTIDE SEQUENCE [LARGE SCALE GENOMIC DNA]</scope>
    <source>
        <strain evidence="2 3">BN140002</strain>
    </source>
</reference>
<keyword evidence="1" id="KW-0732">Signal</keyword>
<name>A0A5B2VBJ0_9HYPH</name>
<evidence type="ECO:0000256" key="1">
    <source>
        <dbReference type="SAM" id="SignalP"/>
    </source>
</evidence>
<dbReference type="RefSeq" id="WP_149818945.1">
    <property type="nucleotide sequence ID" value="NZ_VUOA01000027.1"/>
</dbReference>
<dbReference type="AlphaFoldDB" id="A0A5B2VBJ0"/>
<organism evidence="2 3">
    <name type="scientific">Salinarimonas soli</name>
    <dbReference type="NCBI Taxonomy" id="1638099"/>
    <lineage>
        <taxon>Bacteria</taxon>
        <taxon>Pseudomonadati</taxon>
        <taxon>Pseudomonadota</taxon>
        <taxon>Alphaproteobacteria</taxon>
        <taxon>Hyphomicrobiales</taxon>
        <taxon>Salinarimonadaceae</taxon>
        <taxon>Salinarimonas</taxon>
    </lineage>
</organism>
<reference evidence="2 3" key="2">
    <citation type="submission" date="2019-09" db="EMBL/GenBank/DDBJ databases">
        <authorList>
            <person name="Jin C."/>
        </authorList>
    </citation>
    <scope>NUCLEOTIDE SEQUENCE [LARGE SCALE GENOMIC DNA]</scope>
    <source>
        <strain evidence="2 3">BN140002</strain>
    </source>
</reference>
<gene>
    <name evidence="2" type="ORF">F0L46_15020</name>
</gene>
<keyword evidence="3" id="KW-1185">Reference proteome</keyword>
<comment type="caution">
    <text evidence="2">The sequence shown here is derived from an EMBL/GenBank/DDBJ whole genome shotgun (WGS) entry which is preliminary data.</text>
</comment>
<evidence type="ECO:0000313" key="2">
    <source>
        <dbReference type="EMBL" id="KAA2236451.1"/>
    </source>
</evidence>
<dbReference type="Proteomes" id="UP000323142">
    <property type="component" value="Unassembled WGS sequence"/>
</dbReference>